<dbReference type="Pfam" id="PF00271">
    <property type="entry name" value="Helicase_C"/>
    <property type="match status" value="1"/>
</dbReference>
<sequence>MQDPYTKELLQKQRDGADVSKQLQKLFMSQKTYCSEQLKTLNNKARDMLQELGSSAVDWYLHQCMVRFGTTIRNAEQLLDWSSDEKQHLLSILRKLPLAGTENATCSSLSTDHISHKVESLIDVLVKEAMNNPSFTGLVFVEQRAWVAVLAEILAVHPRTRHLFRVGTFLGTSQSSKRKAMIAAFAEPRNQQTTLEDFRAGTINLILATSVLEEGIDVSNCHLVICFEPPKNLKSFVQRRGRARMQKSKYFVFVPNTGSARHPESWEVLEEEMKRAYLADVRRAKVAEERELEEEDGARCFEVKSTGARLTLDDALPHLNHFCANLGSGPYVDPRPQFTIRSNTFSTCSAEVTLPIAVDPAVRTAKSLMSWRTEKMAKKDAAFEAYKALHLAGLVNDHLLPVRSEADGKASEAQIPQHTPSMVPSLPTLNPWLSVAERHYLKHRTYFRTLVQIQAAGEQRLYFRLFTLLDVPPVGGIELYWNESKTYIATMSRQSQVTLDPGEIKALQNITRKILVSIHSGHMQDVRHDFIWLIAPCDSNGKALSLAKLETWDSGTNGCQPFLSLSAKAMNQQSQWGLISEYGDNRKYFLQAITNQQLNTSNTSTTEANLQVVQVPKRRDFLHRLSKRGGMNDAYTRTEDLMASQCQMDSLPAYWVKVALLLPSIMHRAESAMIADILRKTLLGPVDIQAEDLPLLVQALTASSAYGENNYQRLEFIGDGILKLIACLHVMAENPTWPEGYLSGKKGALVSNGFLARATLTAELDKFIITESFTGAKWSPRYWMNMLADATLPTRKDRSSKLLADVVESLIGMGYTVGGLPKAFACVQALLPLEKWTPISEANGILYNAAPTNLAVTNLGVLEELIGYTFTKKMLLLEAVTHASYTGPNAHCSYERLEFLGDAVLDYILSSRLYGSEPSVPLQKMHAMRTAMANAAFLAYSMLETKVSEETINKSTLQPAVHHRALWQFLRAGSSQLLATRDVALRQHEKVREQLSHALTHGDEFPWHLLALVNAPKVLSDIVESVIGAIYIDSRGDFSACEVFVHRLGILDTLERIIRDDVDCLHPKERLGHLAVERDVKYVRVLRNASNELGLPPGSSPAYKCQVMVGGEVVGGVVEGLTRQNAETVAAWRVNKYLMHAKEVVLGSDGEEEVFFDAEERGGIVMGDW</sequence>
<evidence type="ECO:0000256" key="8">
    <source>
        <dbReference type="ARBA" id="ARBA00022806"/>
    </source>
</evidence>
<dbReference type="InterPro" id="IPR014720">
    <property type="entry name" value="dsRBD_dom"/>
</dbReference>
<evidence type="ECO:0000259" key="17">
    <source>
        <dbReference type="PROSITE" id="PS51194"/>
    </source>
</evidence>
<keyword evidence="11 14" id="KW-0694">RNA-binding</keyword>
<feature type="domain" description="Helicase C-terminal" evidence="17">
    <location>
        <begin position="117"/>
        <end position="298"/>
    </location>
</feature>
<dbReference type="EMBL" id="JAKIXB020000019">
    <property type="protein sequence ID" value="KAL1600093.1"/>
    <property type="molecule type" value="Genomic_DNA"/>
</dbReference>
<evidence type="ECO:0000256" key="3">
    <source>
        <dbReference type="ARBA" id="ARBA00022721"/>
    </source>
</evidence>
<dbReference type="SUPFAM" id="SSF69065">
    <property type="entry name" value="RNase III domain-like"/>
    <property type="match status" value="2"/>
</dbReference>
<dbReference type="SUPFAM" id="SSF52540">
    <property type="entry name" value="P-loop containing nucleoside triphosphate hydrolases"/>
    <property type="match status" value="1"/>
</dbReference>
<dbReference type="PROSITE" id="PS00517">
    <property type="entry name" value="RNASE_3_1"/>
    <property type="match status" value="1"/>
</dbReference>
<evidence type="ECO:0000256" key="5">
    <source>
        <dbReference type="ARBA" id="ARBA00022737"/>
    </source>
</evidence>
<comment type="cofactor">
    <cofactor evidence="1">
        <name>Mn(2+)</name>
        <dbReference type="ChEBI" id="CHEBI:29035"/>
    </cofactor>
</comment>
<keyword evidence="3" id="KW-0930">Antiviral protein</keyword>
<evidence type="ECO:0000313" key="20">
    <source>
        <dbReference type="Proteomes" id="UP001521222"/>
    </source>
</evidence>
<feature type="domain" description="Dicer dsRNA-binding fold" evidence="18">
    <location>
        <begin position="315"/>
        <end position="409"/>
    </location>
</feature>
<dbReference type="InterPro" id="IPR038248">
    <property type="entry name" value="Dicer_dimer_sf"/>
</dbReference>
<dbReference type="PROSITE" id="PS51194">
    <property type="entry name" value="HELICASE_CTER"/>
    <property type="match status" value="1"/>
</dbReference>
<evidence type="ECO:0000256" key="1">
    <source>
        <dbReference type="ARBA" id="ARBA00001936"/>
    </source>
</evidence>
<evidence type="ECO:0000256" key="12">
    <source>
        <dbReference type="ARBA" id="ARBA00023118"/>
    </source>
</evidence>
<dbReference type="SMART" id="SM00535">
    <property type="entry name" value="RIBOc"/>
    <property type="match status" value="2"/>
</dbReference>
<evidence type="ECO:0000256" key="13">
    <source>
        <dbReference type="ARBA" id="ARBA00023211"/>
    </source>
</evidence>
<evidence type="ECO:0000256" key="10">
    <source>
        <dbReference type="ARBA" id="ARBA00022842"/>
    </source>
</evidence>
<feature type="domain" description="RNase III" evidence="16">
    <location>
        <begin position="859"/>
        <end position="1035"/>
    </location>
</feature>
<dbReference type="Pfam" id="PF03368">
    <property type="entry name" value="Dicer_dimer"/>
    <property type="match status" value="1"/>
</dbReference>
<evidence type="ECO:0000256" key="2">
    <source>
        <dbReference type="ARBA" id="ARBA00001946"/>
    </source>
</evidence>
<evidence type="ECO:0000256" key="7">
    <source>
        <dbReference type="ARBA" id="ARBA00022801"/>
    </source>
</evidence>
<evidence type="ECO:0000313" key="19">
    <source>
        <dbReference type="EMBL" id="KAL1600093.1"/>
    </source>
</evidence>
<dbReference type="Pfam" id="PF00636">
    <property type="entry name" value="Ribonuclease_3"/>
    <property type="match status" value="2"/>
</dbReference>
<dbReference type="CDD" id="cd18802">
    <property type="entry name" value="SF2_C_dicer"/>
    <property type="match status" value="1"/>
</dbReference>
<comment type="caution">
    <text evidence="19">The sequence shown here is derived from an EMBL/GenBank/DDBJ whole genome shotgun (WGS) entry which is preliminary data.</text>
</comment>
<keyword evidence="20" id="KW-1185">Reference proteome</keyword>
<dbReference type="PROSITE" id="PS50142">
    <property type="entry name" value="RNASE_3_2"/>
    <property type="match status" value="2"/>
</dbReference>
<evidence type="ECO:0000256" key="4">
    <source>
        <dbReference type="ARBA" id="ARBA00022723"/>
    </source>
</evidence>
<keyword evidence="8" id="KW-0347">Helicase</keyword>
<dbReference type="PROSITE" id="PS51327">
    <property type="entry name" value="DICER_DSRBF"/>
    <property type="match status" value="1"/>
</dbReference>
<dbReference type="PANTHER" id="PTHR14950">
    <property type="entry name" value="DICER-RELATED"/>
    <property type="match status" value="1"/>
</dbReference>
<evidence type="ECO:0000256" key="6">
    <source>
        <dbReference type="ARBA" id="ARBA00022741"/>
    </source>
</evidence>
<evidence type="ECO:0000256" key="14">
    <source>
        <dbReference type="PROSITE-ProRule" id="PRU00657"/>
    </source>
</evidence>
<dbReference type="InterPro" id="IPR027417">
    <property type="entry name" value="P-loop_NTPase"/>
</dbReference>
<dbReference type="Gene3D" id="3.30.160.380">
    <property type="entry name" value="Dicer dimerisation domain"/>
    <property type="match status" value="1"/>
</dbReference>
<dbReference type="SUPFAM" id="SSF54768">
    <property type="entry name" value="dsRNA-binding domain-like"/>
    <property type="match status" value="1"/>
</dbReference>
<keyword evidence="7" id="KW-0378">Hydrolase</keyword>
<dbReference type="PROSITE" id="PS50137">
    <property type="entry name" value="DS_RBD"/>
    <property type="match status" value="1"/>
</dbReference>
<evidence type="ECO:0000256" key="9">
    <source>
        <dbReference type="ARBA" id="ARBA00022840"/>
    </source>
</evidence>
<dbReference type="Proteomes" id="UP001521222">
    <property type="component" value="Unassembled WGS sequence"/>
</dbReference>
<name>A0ABR3R740_9PLEO</name>
<evidence type="ECO:0000259" key="16">
    <source>
        <dbReference type="PROSITE" id="PS50142"/>
    </source>
</evidence>
<dbReference type="InterPro" id="IPR000999">
    <property type="entry name" value="RNase_III_dom"/>
</dbReference>
<gene>
    <name evidence="19" type="primary">dcl2</name>
    <name evidence="19" type="ORF">SLS59_006167</name>
</gene>
<reference evidence="19 20" key="1">
    <citation type="submission" date="2024-02" db="EMBL/GenBank/DDBJ databases">
        <title>De novo assembly and annotation of 12 fungi associated with fruit tree decline syndrome in Ontario, Canada.</title>
        <authorList>
            <person name="Sulman M."/>
            <person name="Ellouze W."/>
            <person name="Ilyukhin E."/>
        </authorList>
    </citation>
    <scope>NUCLEOTIDE SEQUENCE [LARGE SCALE GENOMIC DNA]</scope>
    <source>
        <strain evidence="19 20">M97-236</strain>
    </source>
</reference>
<keyword evidence="4" id="KW-0479">Metal-binding</keyword>
<comment type="cofactor">
    <cofactor evidence="2">
        <name>Mg(2+)</name>
        <dbReference type="ChEBI" id="CHEBI:18420"/>
    </cofactor>
</comment>
<evidence type="ECO:0000256" key="11">
    <source>
        <dbReference type="ARBA" id="ARBA00022884"/>
    </source>
</evidence>
<evidence type="ECO:0000259" key="15">
    <source>
        <dbReference type="PROSITE" id="PS50137"/>
    </source>
</evidence>
<protein>
    <submittedName>
        <fullName evidence="19">Dicer-like protein 2</fullName>
    </submittedName>
</protein>
<dbReference type="SMART" id="SM00490">
    <property type="entry name" value="HELICc"/>
    <property type="match status" value="1"/>
</dbReference>
<keyword evidence="12" id="KW-0051">Antiviral defense</keyword>
<keyword evidence="10" id="KW-0460">Magnesium</keyword>
<dbReference type="CDD" id="cd00593">
    <property type="entry name" value="RIBOc"/>
    <property type="match status" value="2"/>
</dbReference>
<dbReference type="InterPro" id="IPR001650">
    <property type="entry name" value="Helicase_C-like"/>
</dbReference>
<accession>A0ABR3R740</accession>
<evidence type="ECO:0000259" key="18">
    <source>
        <dbReference type="PROSITE" id="PS51327"/>
    </source>
</evidence>
<dbReference type="Gene3D" id="1.10.1520.10">
    <property type="entry name" value="Ribonuclease III domain"/>
    <property type="match status" value="2"/>
</dbReference>
<keyword evidence="6" id="KW-0547">Nucleotide-binding</keyword>
<organism evidence="19 20">
    <name type="scientific">Nothophoma quercina</name>
    <dbReference type="NCBI Taxonomy" id="749835"/>
    <lineage>
        <taxon>Eukaryota</taxon>
        <taxon>Fungi</taxon>
        <taxon>Dikarya</taxon>
        <taxon>Ascomycota</taxon>
        <taxon>Pezizomycotina</taxon>
        <taxon>Dothideomycetes</taxon>
        <taxon>Pleosporomycetidae</taxon>
        <taxon>Pleosporales</taxon>
        <taxon>Pleosporineae</taxon>
        <taxon>Didymellaceae</taxon>
        <taxon>Nothophoma</taxon>
    </lineage>
</organism>
<feature type="domain" description="RNase III" evidence="16">
    <location>
        <begin position="679"/>
        <end position="819"/>
    </location>
</feature>
<keyword evidence="9" id="KW-0067">ATP-binding</keyword>
<feature type="domain" description="DRBM" evidence="15">
    <location>
        <begin position="1066"/>
        <end position="1140"/>
    </location>
</feature>
<dbReference type="InterPro" id="IPR036389">
    <property type="entry name" value="RNase_III_sf"/>
</dbReference>
<dbReference type="InterPro" id="IPR005034">
    <property type="entry name" value="Dicer_dimerisation"/>
</dbReference>
<dbReference type="Gene3D" id="3.40.50.300">
    <property type="entry name" value="P-loop containing nucleotide triphosphate hydrolases"/>
    <property type="match status" value="1"/>
</dbReference>
<keyword evidence="13" id="KW-0464">Manganese</keyword>
<keyword evidence="5" id="KW-0677">Repeat</keyword>
<dbReference type="PANTHER" id="PTHR14950:SF37">
    <property type="entry name" value="ENDORIBONUCLEASE DICER"/>
    <property type="match status" value="1"/>
</dbReference>
<proteinExistence type="predicted"/>